<dbReference type="PANTHER" id="PTHR13748:SF62">
    <property type="entry name" value="COBW DOMAIN-CONTAINING PROTEIN"/>
    <property type="match status" value="1"/>
</dbReference>
<dbReference type="InterPro" id="IPR051316">
    <property type="entry name" value="Zinc-reg_GTPase_activator"/>
</dbReference>
<dbReference type="SUPFAM" id="SSF52540">
    <property type="entry name" value="P-loop containing nucleoside triphosphate hydrolases"/>
    <property type="match status" value="1"/>
</dbReference>
<evidence type="ECO:0000256" key="4">
    <source>
        <dbReference type="ARBA" id="ARBA00034320"/>
    </source>
</evidence>
<dbReference type="GO" id="GO:0016787">
    <property type="term" value="F:hydrolase activity"/>
    <property type="evidence" value="ECO:0007669"/>
    <property type="project" value="UniProtKB-KW"/>
</dbReference>
<dbReference type="Proteomes" id="UP000198703">
    <property type="component" value="Unassembled WGS sequence"/>
</dbReference>
<dbReference type="PANTHER" id="PTHR13748">
    <property type="entry name" value="COBW-RELATED"/>
    <property type="match status" value="1"/>
</dbReference>
<dbReference type="STRING" id="89524.SAMN05444370_1305"/>
<evidence type="ECO:0000259" key="7">
    <source>
        <dbReference type="SMART" id="SM00833"/>
    </source>
</evidence>
<evidence type="ECO:0000256" key="2">
    <source>
        <dbReference type="ARBA" id="ARBA00022801"/>
    </source>
</evidence>
<comment type="function">
    <text evidence="5">Zinc chaperone that directly transfers zinc cofactor to target proteins, thereby activating them. Zinc is transferred from the CXCC motif in the GTPase domain to the zinc binding site in target proteins in a process requiring GTP hydrolysis.</text>
</comment>
<dbReference type="InterPro" id="IPR036627">
    <property type="entry name" value="CobW-likC_sf"/>
</dbReference>
<keyword evidence="3" id="KW-0143">Chaperone</keyword>
<dbReference type="Gene3D" id="3.30.1220.10">
    <property type="entry name" value="CobW-like, C-terminal domain"/>
    <property type="match status" value="1"/>
</dbReference>
<sequence>MTMATEDSRVPVTLLTGFLGAGKTTLLNHLLRDPAAGRVAVIMNEFGDIGLDHDLVREATEEIVLMQSGCLCCTFRGDISKTLRSLMARRMWGDLAFDRVVIETTGIADPGPILHTLVVDEFVASSFRVDGVVTLADAATGRRTLEKQAEAVQQIAMADLIVVTKSDLVTTEERARFQAHLDTINTRARRVQADYGRVPAGALFGLSALRPGATPDEVDTWLDARQPEQSSLIGLAGGARQDDMPSPLLMSGGAPQARHNQRIGSASIEVRDPIQPGVFDFTLEMLMTFAGPDILRMKGIVHVEGFACPFVLHGVQHIVDAPVLLEGWSGKDTTSRIVVIARDIEKNDVKACLETLRMRIDTVKAGDSDKPVGVLEMPF</sequence>
<accession>A0A1H4FVW5</accession>
<dbReference type="InterPro" id="IPR003495">
    <property type="entry name" value="CobW/HypB/UreG_nucleotide-bd"/>
</dbReference>
<dbReference type="GO" id="GO:0005737">
    <property type="term" value="C:cytoplasm"/>
    <property type="evidence" value="ECO:0007669"/>
    <property type="project" value="TreeGrafter"/>
</dbReference>
<proteinExistence type="inferred from homology"/>
<name>A0A1H4FVW5_9RHOB</name>
<dbReference type="InterPro" id="IPR011629">
    <property type="entry name" value="CobW-like_C"/>
</dbReference>
<dbReference type="SMART" id="SM00833">
    <property type="entry name" value="CobW_C"/>
    <property type="match status" value="1"/>
</dbReference>
<dbReference type="CDD" id="cd03112">
    <property type="entry name" value="CobW-like"/>
    <property type="match status" value="1"/>
</dbReference>
<keyword evidence="9" id="KW-1185">Reference proteome</keyword>
<organism evidence="8 9">
    <name type="scientific">Rubrimonas cliftonensis</name>
    <dbReference type="NCBI Taxonomy" id="89524"/>
    <lineage>
        <taxon>Bacteria</taxon>
        <taxon>Pseudomonadati</taxon>
        <taxon>Pseudomonadota</taxon>
        <taxon>Alphaproteobacteria</taxon>
        <taxon>Rhodobacterales</taxon>
        <taxon>Paracoccaceae</taxon>
        <taxon>Rubrimonas</taxon>
    </lineage>
</organism>
<gene>
    <name evidence="8" type="ORF">SAMN05444370_1305</name>
</gene>
<dbReference type="RefSeq" id="WP_245731152.1">
    <property type="nucleotide sequence ID" value="NZ_FNQM01000030.1"/>
</dbReference>
<dbReference type="Pfam" id="PF02492">
    <property type="entry name" value="cobW"/>
    <property type="match status" value="1"/>
</dbReference>
<evidence type="ECO:0000256" key="5">
    <source>
        <dbReference type="ARBA" id="ARBA00045658"/>
    </source>
</evidence>
<evidence type="ECO:0000313" key="8">
    <source>
        <dbReference type="EMBL" id="SEB01489.1"/>
    </source>
</evidence>
<comment type="similarity">
    <text evidence="4">Belongs to the SIMIBI class G3E GTPase family. ZNG1 subfamily.</text>
</comment>
<reference evidence="8 9" key="1">
    <citation type="submission" date="2016-10" db="EMBL/GenBank/DDBJ databases">
        <authorList>
            <person name="de Groot N.N."/>
        </authorList>
    </citation>
    <scope>NUCLEOTIDE SEQUENCE [LARGE SCALE GENOMIC DNA]</scope>
    <source>
        <strain evidence="8 9">DSM 15345</strain>
    </source>
</reference>
<dbReference type="GO" id="GO:0000166">
    <property type="term" value="F:nucleotide binding"/>
    <property type="evidence" value="ECO:0007669"/>
    <property type="project" value="UniProtKB-KW"/>
</dbReference>
<comment type="catalytic activity">
    <reaction evidence="6">
        <text>GTP + H2O = GDP + phosphate + H(+)</text>
        <dbReference type="Rhea" id="RHEA:19669"/>
        <dbReference type="ChEBI" id="CHEBI:15377"/>
        <dbReference type="ChEBI" id="CHEBI:15378"/>
        <dbReference type="ChEBI" id="CHEBI:37565"/>
        <dbReference type="ChEBI" id="CHEBI:43474"/>
        <dbReference type="ChEBI" id="CHEBI:58189"/>
    </reaction>
    <physiologicalReaction direction="left-to-right" evidence="6">
        <dbReference type="Rhea" id="RHEA:19670"/>
    </physiologicalReaction>
</comment>
<evidence type="ECO:0000256" key="3">
    <source>
        <dbReference type="ARBA" id="ARBA00023186"/>
    </source>
</evidence>
<feature type="domain" description="CobW C-terminal" evidence="7">
    <location>
        <begin position="263"/>
        <end position="357"/>
    </location>
</feature>
<dbReference type="EMBL" id="FNQM01000030">
    <property type="protein sequence ID" value="SEB01489.1"/>
    <property type="molecule type" value="Genomic_DNA"/>
</dbReference>
<evidence type="ECO:0000256" key="6">
    <source>
        <dbReference type="ARBA" id="ARBA00049117"/>
    </source>
</evidence>
<dbReference type="AlphaFoldDB" id="A0A1H4FVW5"/>
<evidence type="ECO:0000256" key="1">
    <source>
        <dbReference type="ARBA" id="ARBA00022741"/>
    </source>
</evidence>
<keyword evidence="2" id="KW-0378">Hydrolase</keyword>
<protein>
    <submittedName>
        <fullName evidence="8">GTPase, G3E family</fullName>
    </submittedName>
</protein>
<dbReference type="Pfam" id="PF07683">
    <property type="entry name" value="CobW_C"/>
    <property type="match status" value="1"/>
</dbReference>
<evidence type="ECO:0000313" key="9">
    <source>
        <dbReference type="Proteomes" id="UP000198703"/>
    </source>
</evidence>
<dbReference type="Gene3D" id="3.40.50.300">
    <property type="entry name" value="P-loop containing nucleotide triphosphate hydrolases"/>
    <property type="match status" value="1"/>
</dbReference>
<dbReference type="SUPFAM" id="SSF90002">
    <property type="entry name" value="Hypothetical protein YjiA, C-terminal domain"/>
    <property type="match status" value="1"/>
</dbReference>
<dbReference type="InterPro" id="IPR027417">
    <property type="entry name" value="P-loop_NTPase"/>
</dbReference>
<keyword evidence="1" id="KW-0547">Nucleotide-binding</keyword>